<dbReference type="STRING" id="1231392.OCGS_2065"/>
<comment type="caution">
    <text evidence="3">The sequence shown here is derived from an EMBL/GenBank/DDBJ whole genome shotgun (WGS) entry which is preliminary data.</text>
</comment>
<dbReference type="AlphaFoldDB" id="K2GLY7"/>
<organism evidence="3 4">
    <name type="scientific">Oceaniovalibus guishaninsula JLT2003</name>
    <dbReference type="NCBI Taxonomy" id="1231392"/>
    <lineage>
        <taxon>Bacteria</taxon>
        <taxon>Pseudomonadati</taxon>
        <taxon>Pseudomonadota</taxon>
        <taxon>Alphaproteobacteria</taxon>
        <taxon>Rhodobacterales</taxon>
        <taxon>Roseobacteraceae</taxon>
        <taxon>Oceaniovalibus</taxon>
    </lineage>
</organism>
<evidence type="ECO:0000259" key="2">
    <source>
        <dbReference type="Pfam" id="PF11412"/>
    </source>
</evidence>
<proteinExistence type="predicted"/>
<dbReference type="RefSeq" id="WP_007427217.1">
    <property type="nucleotide sequence ID" value="NZ_AMGO01000047.1"/>
</dbReference>
<dbReference type="eggNOG" id="COG4233">
    <property type="taxonomic scope" value="Bacteria"/>
</dbReference>
<evidence type="ECO:0000313" key="4">
    <source>
        <dbReference type="Proteomes" id="UP000006765"/>
    </source>
</evidence>
<name>K2GLY7_9RHOB</name>
<protein>
    <recommendedName>
        <fullName evidence="2">Thiol:disulfide interchange protein DsbD N-terminal domain-containing protein</fullName>
    </recommendedName>
</protein>
<gene>
    <name evidence="3" type="ORF">OCGS_2065</name>
</gene>
<keyword evidence="4" id="KW-1185">Reference proteome</keyword>
<sequence length="264" mass="27658">MTRRALSAALACLVSANAPAHAQDGMARVDLLPGWRADGRHFAALRITLAPGWKTYWRSPGDAGIPPHFDWSGSGNLQSIRVHWPVPHVFGSNGLTSIGYADGVVLPVEIVPNDPGAPIDLSLALDLGVCEDICVPFSATLAGTLDAGPVRPDARIRAALADRPLSKDEAGVGQVDCTLAPTADGMNLTATFAMARRGRDEFAVIETADPSVWVSQAETRRDGATLAAMAEIVPPPGDPLMLDRSGLRITVLDGGGAVEIRGCD</sequence>
<feature type="domain" description="Thiol:disulfide interchange protein DsbD N-terminal" evidence="2">
    <location>
        <begin position="37"/>
        <end position="142"/>
    </location>
</feature>
<feature type="chain" id="PRO_5003858146" description="Thiol:disulfide interchange protein DsbD N-terminal domain-containing protein" evidence="1">
    <location>
        <begin position="23"/>
        <end position="264"/>
    </location>
</feature>
<evidence type="ECO:0000313" key="3">
    <source>
        <dbReference type="EMBL" id="EKE43731.1"/>
    </source>
</evidence>
<dbReference type="EMBL" id="AMGO01000047">
    <property type="protein sequence ID" value="EKE43731.1"/>
    <property type="molecule type" value="Genomic_DNA"/>
</dbReference>
<reference evidence="3 4" key="1">
    <citation type="journal article" date="2012" name="J. Bacteriol.">
        <title>Draft Genome Sequence of Oceaniovalibus guishaninsula JLT2003T.</title>
        <authorList>
            <person name="Tang K."/>
            <person name="Liu K."/>
            <person name="Jiao N."/>
        </authorList>
    </citation>
    <scope>NUCLEOTIDE SEQUENCE [LARGE SCALE GENOMIC DNA]</scope>
    <source>
        <strain evidence="3 4">JLT2003</strain>
    </source>
</reference>
<keyword evidence="1" id="KW-0732">Signal</keyword>
<dbReference type="InterPro" id="IPR028250">
    <property type="entry name" value="DsbDN"/>
</dbReference>
<dbReference type="Proteomes" id="UP000006765">
    <property type="component" value="Unassembled WGS sequence"/>
</dbReference>
<dbReference type="Pfam" id="PF11412">
    <property type="entry name" value="DsbD_N"/>
    <property type="match status" value="1"/>
</dbReference>
<evidence type="ECO:0000256" key="1">
    <source>
        <dbReference type="SAM" id="SignalP"/>
    </source>
</evidence>
<feature type="signal peptide" evidence="1">
    <location>
        <begin position="1"/>
        <end position="22"/>
    </location>
</feature>
<dbReference type="PATRIC" id="fig|1231392.3.peg.2076"/>
<dbReference type="OrthoDB" id="9811036at2"/>
<accession>K2GLY7</accession>